<evidence type="ECO:0000313" key="9">
    <source>
        <dbReference type="EMBL" id="KAF5198488.1"/>
    </source>
</evidence>
<evidence type="ECO:0000256" key="5">
    <source>
        <dbReference type="ARBA" id="ARBA00022692"/>
    </source>
</evidence>
<evidence type="ECO:0000256" key="6">
    <source>
        <dbReference type="ARBA" id="ARBA00022989"/>
    </source>
</evidence>
<accession>A0A7J6WNI4</accession>
<dbReference type="EC" id="2.4.1.-" evidence="8"/>
<dbReference type="GO" id="GO:0016020">
    <property type="term" value="C:membrane"/>
    <property type="evidence" value="ECO:0007669"/>
    <property type="project" value="UniProtKB-SubCell"/>
</dbReference>
<dbReference type="PROSITE" id="PS51257">
    <property type="entry name" value="PROKAR_LIPOPROTEIN"/>
    <property type="match status" value="1"/>
</dbReference>
<dbReference type="GO" id="GO:0016757">
    <property type="term" value="F:glycosyltransferase activity"/>
    <property type="evidence" value="ECO:0007669"/>
    <property type="project" value="UniProtKB-UniRule"/>
</dbReference>
<dbReference type="AlphaFoldDB" id="A0A7J6WNI4"/>
<dbReference type="Pfam" id="PF01697">
    <property type="entry name" value="Glyco_transf_92"/>
    <property type="match status" value="1"/>
</dbReference>
<evidence type="ECO:0000256" key="7">
    <source>
        <dbReference type="ARBA" id="ARBA00023136"/>
    </source>
</evidence>
<dbReference type="InterPro" id="IPR008166">
    <property type="entry name" value="Glyco_transf_92"/>
</dbReference>
<proteinExistence type="inferred from homology"/>
<evidence type="ECO:0000256" key="2">
    <source>
        <dbReference type="ARBA" id="ARBA00007647"/>
    </source>
</evidence>
<protein>
    <recommendedName>
        <fullName evidence="8">Glycosyltransferase family 92 protein</fullName>
        <ecNumber evidence="8">2.4.1.-</ecNumber>
    </recommendedName>
</protein>
<evidence type="ECO:0000256" key="8">
    <source>
        <dbReference type="RuleBase" id="RU366017"/>
    </source>
</evidence>
<comment type="similarity">
    <text evidence="2 8">Belongs to the glycosyltransferase 92 family.</text>
</comment>
<evidence type="ECO:0000256" key="1">
    <source>
        <dbReference type="ARBA" id="ARBA00004167"/>
    </source>
</evidence>
<keyword evidence="6 8" id="KW-1133">Transmembrane helix</keyword>
<evidence type="ECO:0000313" key="10">
    <source>
        <dbReference type="Proteomes" id="UP000554482"/>
    </source>
</evidence>
<evidence type="ECO:0000256" key="4">
    <source>
        <dbReference type="ARBA" id="ARBA00022679"/>
    </source>
</evidence>
<dbReference type="PANTHER" id="PTHR21461">
    <property type="entry name" value="GLYCOSYLTRANSFERASE FAMILY 92 PROTEIN"/>
    <property type="match status" value="1"/>
</dbReference>
<gene>
    <name evidence="9" type="ORF">FRX31_011912</name>
</gene>
<comment type="subcellular location">
    <subcellularLocation>
        <location evidence="1">Membrane</location>
        <topology evidence="1">Single-pass membrane protein</topology>
    </subcellularLocation>
</comment>
<dbReference type="EMBL" id="JABWDY010013180">
    <property type="protein sequence ID" value="KAF5198488.1"/>
    <property type="molecule type" value="Genomic_DNA"/>
</dbReference>
<name>A0A7J6WNI4_THATH</name>
<keyword evidence="10" id="KW-1185">Reference proteome</keyword>
<reference evidence="9 10" key="1">
    <citation type="submission" date="2020-06" db="EMBL/GenBank/DDBJ databases">
        <title>Transcriptomic and genomic resources for Thalictrum thalictroides and T. hernandezii: Facilitating candidate gene discovery in an emerging model plant lineage.</title>
        <authorList>
            <person name="Arias T."/>
            <person name="Riano-Pachon D.M."/>
            <person name="Di Stilio V.S."/>
        </authorList>
    </citation>
    <scope>NUCLEOTIDE SEQUENCE [LARGE SCALE GENOMIC DNA]</scope>
    <source>
        <strain evidence="10">cv. WT478/WT964</strain>
        <tissue evidence="9">Leaves</tissue>
    </source>
</reference>
<dbReference type="PANTHER" id="PTHR21461:SF55">
    <property type="entry name" value="GLYCOSYLTRANSFERASE FAMILY 92 PROTEIN"/>
    <property type="match status" value="1"/>
</dbReference>
<feature type="transmembrane region" description="Helical" evidence="8">
    <location>
        <begin position="12"/>
        <end position="36"/>
    </location>
</feature>
<organism evidence="9 10">
    <name type="scientific">Thalictrum thalictroides</name>
    <name type="common">Rue-anemone</name>
    <name type="synonym">Anemone thalictroides</name>
    <dbReference type="NCBI Taxonomy" id="46969"/>
    <lineage>
        <taxon>Eukaryota</taxon>
        <taxon>Viridiplantae</taxon>
        <taxon>Streptophyta</taxon>
        <taxon>Embryophyta</taxon>
        <taxon>Tracheophyta</taxon>
        <taxon>Spermatophyta</taxon>
        <taxon>Magnoliopsida</taxon>
        <taxon>Ranunculales</taxon>
        <taxon>Ranunculaceae</taxon>
        <taxon>Thalictroideae</taxon>
        <taxon>Thalictrum</taxon>
    </lineage>
</organism>
<dbReference type="Proteomes" id="UP000554482">
    <property type="component" value="Unassembled WGS sequence"/>
</dbReference>
<keyword evidence="3 8" id="KW-0328">Glycosyltransferase</keyword>
<dbReference type="GO" id="GO:0005737">
    <property type="term" value="C:cytoplasm"/>
    <property type="evidence" value="ECO:0007669"/>
    <property type="project" value="TreeGrafter"/>
</dbReference>
<dbReference type="OrthoDB" id="2526284at2759"/>
<comment type="caution">
    <text evidence="9">The sequence shown here is derived from an EMBL/GenBank/DDBJ whole genome shotgun (WGS) entry which is preliminary data.</text>
</comment>
<evidence type="ECO:0000256" key="3">
    <source>
        <dbReference type="ARBA" id="ARBA00022676"/>
    </source>
</evidence>
<keyword evidence="4 8" id="KW-0808">Transferase</keyword>
<keyword evidence="7 8" id="KW-0472">Membrane</keyword>
<keyword evidence="5 8" id="KW-0812">Transmembrane</keyword>
<sequence length="549" mass="63448">MKDRRIREVVSISWSRFFCFTIFIVFSCVLFTGFTFSSFRLFGETFRPVLISSWRNSAMEAISDDLDASPSIEIRETVIFPDQFVIFLYYPSSLSLFTKDDLHCSYFHPNSTQPQLKLPPVGINIQNPNHQIIRCPVSSTGVITSLSLKSKGQLPRMPPPHSWDFLVYEAVLDRDNTTIVFVKGLNLRPDRLADSSRYECVYGWDFEKPRLLLTSEVISAAQEIVSCKTPLSVLSSLNKSIKVSVKVKRRGILHSVARLDYRLVSDSGDQKKYEMCVCTMVRNQARFMREWVMYHARIGVQRWFIYDNNSEDAIDEEIESLERSGYRITRHVWPWIKTQEAGFAHCALRARESCEWVGFFDVDEFLHFPSGISLQNVLRNQTVGFDQVGEVRILCHSFGPSGLKKVPSQGVSVGYTCRLASPERHKSIVRPETLNSSLINVVHHFHLREGVDYINVDKALMVINHYKYQVWEVFKEKFQRRVATYVVDWMSEQNEGSRDRVPGLGTRALEPANWSSSFCEVTDTGLRRHVLKMFANRRTNRLQWQEDDA</sequence>